<proteinExistence type="inferred from homology"/>
<feature type="domain" description="Tyr recombinase" evidence="6">
    <location>
        <begin position="124"/>
        <end position="334"/>
    </location>
</feature>
<dbReference type="SUPFAM" id="SSF56349">
    <property type="entry name" value="DNA breaking-rejoining enzymes"/>
    <property type="match status" value="1"/>
</dbReference>
<dbReference type="Gene3D" id="1.10.443.10">
    <property type="entry name" value="Intergrase catalytic core"/>
    <property type="match status" value="1"/>
</dbReference>
<protein>
    <submittedName>
        <fullName evidence="7">Tyrosine-type recombinase/integrase</fullName>
    </submittedName>
</protein>
<dbReference type="PROSITE" id="PS51898">
    <property type="entry name" value="TYR_RECOMBINASE"/>
    <property type="match status" value="1"/>
</dbReference>
<feature type="region of interest" description="Disordered" evidence="5">
    <location>
        <begin position="367"/>
        <end position="402"/>
    </location>
</feature>
<feature type="compositionally biased region" description="Low complexity" evidence="5">
    <location>
        <begin position="368"/>
        <end position="381"/>
    </location>
</feature>
<keyword evidence="2" id="KW-0229">DNA integration</keyword>
<keyword evidence="8" id="KW-1185">Reference proteome</keyword>
<dbReference type="RefSeq" id="WP_386752544.1">
    <property type="nucleotide sequence ID" value="NZ_JBHSNM010000001.1"/>
</dbReference>
<evidence type="ECO:0000256" key="1">
    <source>
        <dbReference type="ARBA" id="ARBA00008857"/>
    </source>
</evidence>
<evidence type="ECO:0000256" key="3">
    <source>
        <dbReference type="ARBA" id="ARBA00023125"/>
    </source>
</evidence>
<sequence>MPSHNASNERAKRRYFAFLKEAKRHGEDTVDAAAMALARFEAYTGFRDFKSFHVEQAIAFKKHLANRDTGNGTLSKATLLTTFANLKRFFQWLSGQPGYRSKLTYSDAEYFNLSEKDTRIATARRPRAVPTLEQVQHVIASMPATTELERRDRAVIAFTLLTGARDGAIASAKLKHVDLAARSFFQDAREVRTKFSKSFTTFFFPVGDEVTRILVDWITHLRRELKWGNDDPLFPATRLVQGPTSQFEAAGLEPKHWSNADPIRRIFRTAFEAVDLPYFNPHSLRNVLVRLGEERCRSPEDFKAWSQNLGHEQVLTTFTSYGHVDTRRQADIVQSLRSTPSTFAQSPEDLALAVARKLLEQGLLVQGSSVESSRASSVRTSTPPPKHQAENEGCPAPHAQPN</sequence>
<dbReference type="Pfam" id="PF00589">
    <property type="entry name" value="Phage_integrase"/>
    <property type="match status" value="1"/>
</dbReference>
<gene>
    <name evidence="7" type="ORF">ACFPN1_02020</name>
</gene>
<evidence type="ECO:0000256" key="4">
    <source>
        <dbReference type="ARBA" id="ARBA00023172"/>
    </source>
</evidence>
<dbReference type="CDD" id="cd00397">
    <property type="entry name" value="DNA_BRE_C"/>
    <property type="match status" value="1"/>
</dbReference>
<comment type="caution">
    <text evidence="7">The sequence shown here is derived from an EMBL/GenBank/DDBJ whole genome shotgun (WGS) entry which is preliminary data.</text>
</comment>
<keyword evidence="4" id="KW-0233">DNA recombination</keyword>
<keyword evidence="3" id="KW-0238">DNA-binding</keyword>
<dbReference type="Proteomes" id="UP001596036">
    <property type="component" value="Unassembled WGS sequence"/>
</dbReference>
<dbReference type="PANTHER" id="PTHR30349">
    <property type="entry name" value="PHAGE INTEGRASE-RELATED"/>
    <property type="match status" value="1"/>
</dbReference>
<evidence type="ECO:0000256" key="5">
    <source>
        <dbReference type="SAM" id="MobiDB-lite"/>
    </source>
</evidence>
<evidence type="ECO:0000256" key="2">
    <source>
        <dbReference type="ARBA" id="ARBA00022908"/>
    </source>
</evidence>
<reference evidence="8" key="1">
    <citation type="journal article" date="2019" name="Int. J. Syst. Evol. Microbiol.">
        <title>The Global Catalogue of Microorganisms (GCM) 10K type strain sequencing project: providing services to taxonomists for standard genome sequencing and annotation.</title>
        <authorList>
            <consortium name="The Broad Institute Genomics Platform"/>
            <consortium name="The Broad Institute Genome Sequencing Center for Infectious Disease"/>
            <person name="Wu L."/>
            <person name="Ma J."/>
        </authorList>
    </citation>
    <scope>NUCLEOTIDE SEQUENCE [LARGE SCALE GENOMIC DNA]</scope>
    <source>
        <strain evidence="8">KACC 11407</strain>
    </source>
</reference>
<name>A0ABW0SJL0_9GAMM</name>
<accession>A0ABW0SJL0</accession>
<organism evidence="7 8">
    <name type="scientific">Lysobacter yangpyeongensis</name>
    <dbReference type="NCBI Taxonomy" id="346182"/>
    <lineage>
        <taxon>Bacteria</taxon>
        <taxon>Pseudomonadati</taxon>
        <taxon>Pseudomonadota</taxon>
        <taxon>Gammaproteobacteria</taxon>
        <taxon>Lysobacterales</taxon>
        <taxon>Lysobacteraceae</taxon>
        <taxon>Lysobacter</taxon>
    </lineage>
</organism>
<dbReference type="InterPro" id="IPR013762">
    <property type="entry name" value="Integrase-like_cat_sf"/>
</dbReference>
<dbReference type="InterPro" id="IPR002104">
    <property type="entry name" value="Integrase_catalytic"/>
</dbReference>
<dbReference type="InterPro" id="IPR011010">
    <property type="entry name" value="DNA_brk_join_enz"/>
</dbReference>
<dbReference type="EMBL" id="JBHSNM010000001">
    <property type="protein sequence ID" value="MFC5568841.1"/>
    <property type="molecule type" value="Genomic_DNA"/>
</dbReference>
<comment type="similarity">
    <text evidence="1">Belongs to the 'phage' integrase family.</text>
</comment>
<dbReference type="PANTHER" id="PTHR30349:SF41">
    <property type="entry name" value="INTEGRASE_RECOMBINASE PROTEIN MJ0367-RELATED"/>
    <property type="match status" value="1"/>
</dbReference>
<evidence type="ECO:0000259" key="6">
    <source>
        <dbReference type="PROSITE" id="PS51898"/>
    </source>
</evidence>
<evidence type="ECO:0000313" key="7">
    <source>
        <dbReference type="EMBL" id="MFC5568841.1"/>
    </source>
</evidence>
<evidence type="ECO:0000313" key="8">
    <source>
        <dbReference type="Proteomes" id="UP001596036"/>
    </source>
</evidence>
<dbReference type="InterPro" id="IPR050090">
    <property type="entry name" value="Tyrosine_recombinase_XerCD"/>
</dbReference>